<feature type="non-terminal residue" evidence="2">
    <location>
        <position position="115"/>
    </location>
</feature>
<keyword evidence="3" id="KW-1185">Reference proteome</keyword>
<feature type="transmembrane region" description="Helical" evidence="1">
    <location>
        <begin position="79"/>
        <end position="105"/>
    </location>
</feature>
<organism evidence="2 3">
    <name type="scientific">Stylosanthes scabra</name>
    <dbReference type="NCBI Taxonomy" id="79078"/>
    <lineage>
        <taxon>Eukaryota</taxon>
        <taxon>Viridiplantae</taxon>
        <taxon>Streptophyta</taxon>
        <taxon>Embryophyta</taxon>
        <taxon>Tracheophyta</taxon>
        <taxon>Spermatophyta</taxon>
        <taxon>Magnoliopsida</taxon>
        <taxon>eudicotyledons</taxon>
        <taxon>Gunneridae</taxon>
        <taxon>Pentapetalae</taxon>
        <taxon>rosids</taxon>
        <taxon>fabids</taxon>
        <taxon>Fabales</taxon>
        <taxon>Fabaceae</taxon>
        <taxon>Papilionoideae</taxon>
        <taxon>50 kb inversion clade</taxon>
        <taxon>dalbergioids sensu lato</taxon>
        <taxon>Dalbergieae</taxon>
        <taxon>Pterocarpus clade</taxon>
        <taxon>Stylosanthes</taxon>
    </lineage>
</organism>
<comment type="caution">
    <text evidence="2">The sequence shown here is derived from an EMBL/GenBank/DDBJ whole genome shotgun (WGS) entry which is preliminary data.</text>
</comment>
<dbReference type="PANTHER" id="PTHR46086:SF13">
    <property type="entry name" value="TRIACYLGLYCEROL LIPASE-RELATED"/>
    <property type="match status" value="1"/>
</dbReference>
<evidence type="ECO:0000256" key="1">
    <source>
        <dbReference type="SAM" id="Phobius"/>
    </source>
</evidence>
<dbReference type="Proteomes" id="UP001341840">
    <property type="component" value="Unassembled WGS sequence"/>
</dbReference>
<keyword evidence="1" id="KW-1133">Transmembrane helix</keyword>
<accession>A0ABU6TW59</accession>
<protein>
    <submittedName>
        <fullName evidence="2">Uncharacterized protein</fullName>
    </submittedName>
</protein>
<evidence type="ECO:0000313" key="3">
    <source>
        <dbReference type="Proteomes" id="UP001341840"/>
    </source>
</evidence>
<keyword evidence="1" id="KW-0812">Transmembrane</keyword>
<keyword evidence="1" id="KW-0472">Membrane</keyword>
<dbReference type="EMBL" id="JASCZI010092262">
    <property type="protein sequence ID" value="MED6152133.1"/>
    <property type="molecule type" value="Genomic_DNA"/>
</dbReference>
<dbReference type="InterPro" id="IPR044819">
    <property type="entry name" value="OBL-like"/>
</dbReference>
<gene>
    <name evidence="2" type="ORF">PIB30_088992</name>
</gene>
<evidence type="ECO:0000313" key="2">
    <source>
        <dbReference type="EMBL" id="MED6152133.1"/>
    </source>
</evidence>
<proteinExistence type="predicted"/>
<name>A0ABU6TW59_9FABA</name>
<sequence length="115" mass="13210">MANKDCNKGFADSYMLLNHEDAHFCDLLRLLFSKNVGKRKFVESHAGGDYEDSFGHRWLIFISIIGQKLLQLISKPLEWFGYLVESFINLLVLNGGFFSLIINFLKGLFIIITSF</sequence>
<dbReference type="PANTHER" id="PTHR46086">
    <property type="entry name" value="ALPHA/BETA-HYDROLASES SUPERFAMILY PROTEIN"/>
    <property type="match status" value="1"/>
</dbReference>
<reference evidence="2 3" key="1">
    <citation type="journal article" date="2023" name="Plants (Basel)">
        <title>Bridging the Gap: Combining Genomics and Transcriptomics Approaches to Understand Stylosanthes scabra, an Orphan Legume from the Brazilian Caatinga.</title>
        <authorList>
            <person name="Ferreira-Neto J.R.C."/>
            <person name="da Silva M.D."/>
            <person name="Binneck E."/>
            <person name="de Melo N.F."/>
            <person name="da Silva R.H."/>
            <person name="de Melo A.L.T.M."/>
            <person name="Pandolfi V."/>
            <person name="Bustamante F.O."/>
            <person name="Brasileiro-Vidal A.C."/>
            <person name="Benko-Iseppon A.M."/>
        </authorList>
    </citation>
    <scope>NUCLEOTIDE SEQUENCE [LARGE SCALE GENOMIC DNA]</scope>
    <source>
        <tissue evidence="2">Leaves</tissue>
    </source>
</reference>